<dbReference type="Pfam" id="PF13359">
    <property type="entry name" value="DDE_Tnp_4"/>
    <property type="match status" value="1"/>
</dbReference>
<organism evidence="9 10">
    <name type="scientific">Photinus pyralis</name>
    <name type="common">Common eastern firefly</name>
    <name type="synonym">Lampyris pyralis</name>
    <dbReference type="NCBI Taxonomy" id="7054"/>
    <lineage>
        <taxon>Eukaryota</taxon>
        <taxon>Metazoa</taxon>
        <taxon>Ecdysozoa</taxon>
        <taxon>Arthropoda</taxon>
        <taxon>Hexapoda</taxon>
        <taxon>Insecta</taxon>
        <taxon>Pterygota</taxon>
        <taxon>Neoptera</taxon>
        <taxon>Endopterygota</taxon>
        <taxon>Coleoptera</taxon>
        <taxon>Polyphaga</taxon>
        <taxon>Elateriformia</taxon>
        <taxon>Elateroidea</taxon>
        <taxon>Lampyridae</taxon>
        <taxon>Lampyrinae</taxon>
        <taxon>Photinus</taxon>
    </lineage>
</organism>
<keyword evidence="4" id="KW-0540">Nuclease</keyword>
<dbReference type="GO" id="GO:0046872">
    <property type="term" value="F:metal ion binding"/>
    <property type="evidence" value="ECO:0007669"/>
    <property type="project" value="UniProtKB-KW"/>
</dbReference>
<evidence type="ECO:0000259" key="8">
    <source>
        <dbReference type="Pfam" id="PF13359"/>
    </source>
</evidence>
<dbReference type="GO" id="GO:0004518">
    <property type="term" value="F:nuclease activity"/>
    <property type="evidence" value="ECO:0007669"/>
    <property type="project" value="UniProtKB-KW"/>
</dbReference>
<keyword evidence="5" id="KW-0479">Metal-binding</keyword>
<dbReference type="InParanoid" id="A0A5N4A772"/>
<dbReference type="PANTHER" id="PTHR22930:SF289">
    <property type="entry name" value="DDE TNP4 DOMAIN-CONTAINING PROTEIN-RELATED"/>
    <property type="match status" value="1"/>
</dbReference>
<name>A0A5N4A772_PHOPY</name>
<comment type="similarity">
    <text evidence="3">Belongs to the HARBI1 family.</text>
</comment>
<evidence type="ECO:0000256" key="7">
    <source>
        <dbReference type="ARBA" id="ARBA00023242"/>
    </source>
</evidence>
<feature type="domain" description="DDE Tnp4" evidence="8">
    <location>
        <begin position="21"/>
        <end position="91"/>
    </location>
</feature>
<keyword evidence="7" id="KW-0539">Nucleus</keyword>
<evidence type="ECO:0000256" key="5">
    <source>
        <dbReference type="ARBA" id="ARBA00022723"/>
    </source>
</evidence>
<dbReference type="EMBL" id="VVIM01000009">
    <property type="protein sequence ID" value="KAB0793155.1"/>
    <property type="molecule type" value="Genomic_DNA"/>
</dbReference>
<gene>
    <name evidence="9" type="ORF">PPYR_12775</name>
</gene>
<proteinExistence type="inferred from homology"/>
<evidence type="ECO:0000313" key="9">
    <source>
        <dbReference type="EMBL" id="KAB0793155.1"/>
    </source>
</evidence>
<dbReference type="PANTHER" id="PTHR22930">
    <property type="match status" value="1"/>
</dbReference>
<keyword evidence="10" id="KW-1185">Reference proteome</keyword>
<dbReference type="InterPro" id="IPR027806">
    <property type="entry name" value="HARBI1_dom"/>
</dbReference>
<dbReference type="GO" id="GO:0016787">
    <property type="term" value="F:hydrolase activity"/>
    <property type="evidence" value="ECO:0007669"/>
    <property type="project" value="UniProtKB-KW"/>
</dbReference>
<dbReference type="GO" id="GO:0005634">
    <property type="term" value="C:nucleus"/>
    <property type="evidence" value="ECO:0007669"/>
    <property type="project" value="UniProtKB-SubCell"/>
</dbReference>
<protein>
    <recommendedName>
        <fullName evidence="8">DDE Tnp4 domain-containing protein</fullName>
    </recommendedName>
</protein>
<evidence type="ECO:0000256" key="3">
    <source>
        <dbReference type="ARBA" id="ARBA00006958"/>
    </source>
</evidence>
<keyword evidence="6" id="KW-0378">Hydrolase</keyword>
<evidence type="ECO:0000256" key="6">
    <source>
        <dbReference type="ARBA" id="ARBA00022801"/>
    </source>
</evidence>
<comment type="cofactor">
    <cofactor evidence="1">
        <name>a divalent metal cation</name>
        <dbReference type="ChEBI" id="CHEBI:60240"/>
    </cofactor>
</comment>
<sequence length="158" mass="18219">MKRVRQGFFNQYGFPGIVECIDCTHVAIVPPPSNDEEHPEHLYVNRKSYHSINVQLICDAQLRIMNVNARFPGSTNDSYIWNQTVVQALLRNIHGRRERDYFLLDAVDGTPEAHYNVVHKSTRATVERCNGVLKARFRCLLKHRVLQFCITVLNSPAK</sequence>
<dbReference type="Proteomes" id="UP000327044">
    <property type="component" value="Unassembled WGS sequence"/>
</dbReference>
<comment type="subcellular location">
    <subcellularLocation>
        <location evidence="2">Nucleus</location>
    </subcellularLocation>
</comment>
<evidence type="ECO:0000256" key="2">
    <source>
        <dbReference type="ARBA" id="ARBA00004123"/>
    </source>
</evidence>
<dbReference type="AlphaFoldDB" id="A0A5N4A772"/>
<evidence type="ECO:0000313" key="10">
    <source>
        <dbReference type="Proteomes" id="UP000327044"/>
    </source>
</evidence>
<accession>A0A5N4A772</accession>
<comment type="caution">
    <text evidence="9">The sequence shown here is derived from an EMBL/GenBank/DDBJ whole genome shotgun (WGS) entry which is preliminary data.</text>
</comment>
<dbReference type="InterPro" id="IPR045249">
    <property type="entry name" value="HARBI1-like"/>
</dbReference>
<evidence type="ECO:0000256" key="1">
    <source>
        <dbReference type="ARBA" id="ARBA00001968"/>
    </source>
</evidence>
<evidence type="ECO:0000256" key="4">
    <source>
        <dbReference type="ARBA" id="ARBA00022722"/>
    </source>
</evidence>
<reference evidence="9 10" key="1">
    <citation type="journal article" date="2018" name="Elife">
        <title>Firefly genomes illuminate parallel origins of bioluminescence in beetles.</title>
        <authorList>
            <person name="Fallon T.R."/>
            <person name="Lower S.E."/>
            <person name="Chang C.H."/>
            <person name="Bessho-Uehara M."/>
            <person name="Martin G.J."/>
            <person name="Bewick A.J."/>
            <person name="Behringer M."/>
            <person name="Debat H.J."/>
            <person name="Wong I."/>
            <person name="Day J.C."/>
            <person name="Suvorov A."/>
            <person name="Silva C.J."/>
            <person name="Stanger-Hall K.F."/>
            <person name="Hall D.W."/>
            <person name="Schmitz R.J."/>
            <person name="Nelson D.R."/>
            <person name="Lewis S.M."/>
            <person name="Shigenobu S."/>
            <person name="Bybee S.M."/>
            <person name="Larracuente A.M."/>
            <person name="Oba Y."/>
            <person name="Weng J.K."/>
        </authorList>
    </citation>
    <scope>NUCLEOTIDE SEQUENCE [LARGE SCALE GENOMIC DNA]</scope>
    <source>
        <strain evidence="9">1611_PpyrPB1</strain>
        <tissue evidence="9">Whole body</tissue>
    </source>
</reference>